<dbReference type="AlphaFoldDB" id="A0A0S4J8S8"/>
<evidence type="ECO:0000256" key="1">
    <source>
        <dbReference type="SAM" id="Phobius"/>
    </source>
</evidence>
<dbReference type="Proteomes" id="UP000051952">
    <property type="component" value="Unassembled WGS sequence"/>
</dbReference>
<name>A0A0S4J8S8_BODSA</name>
<evidence type="ECO:0000313" key="3">
    <source>
        <dbReference type="Proteomes" id="UP000051952"/>
    </source>
</evidence>
<dbReference type="EMBL" id="CYKH01001387">
    <property type="protein sequence ID" value="CUG86751.1"/>
    <property type="molecule type" value="Genomic_DNA"/>
</dbReference>
<organism evidence="2 3">
    <name type="scientific">Bodo saltans</name>
    <name type="common">Flagellated protozoan</name>
    <dbReference type="NCBI Taxonomy" id="75058"/>
    <lineage>
        <taxon>Eukaryota</taxon>
        <taxon>Discoba</taxon>
        <taxon>Euglenozoa</taxon>
        <taxon>Kinetoplastea</taxon>
        <taxon>Metakinetoplastina</taxon>
        <taxon>Eubodonida</taxon>
        <taxon>Bodonidae</taxon>
        <taxon>Bodo</taxon>
    </lineage>
</organism>
<feature type="transmembrane region" description="Helical" evidence="1">
    <location>
        <begin position="33"/>
        <end position="55"/>
    </location>
</feature>
<feature type="transmembrane region" description="Helical" evidence="1">
    <location>
        <begin position="67"/>
        <end position="93"/>
    </location>
</feature>
<keyword evidence="3" id="KW-1185">Reference proteome</keyword>
<keyword evidence="1" id="KW-0812">Transmembrane</keyword>
<reference evidence="3" key="1">
    <citation type="submission" date="2015-09" db="EMBL/GenBank/DDBJ databases">
        <authorList>
            <consortium name="Pathogen Informatics"/>
        </authorList>
    </citation>
    <scope>NUCLEOTIDE SEQUENCE [LARGE SCALE GENOMIC DNA]</scope>
    <source>
        <strain evidence="3">Lake Konstanz</strain>
    </source>
</reference>
<protein>
    <submittedName>
        <fullName evidence="2">Amastin, putative</fullName>
    </submittedName>
</protein>
<keyword evidence="1" id="KW-0472">Membrane</keyword>
<proteinExistence type="predicted"/>
<dbReference type="VEuPathDB" id="TriTrypDB:BSAL_94555"/>
<gene>
    <name evidence="2" type="ORF">BSAL_94555</name>
</gene>
<sequence>MCSTSPGKVVCASTSKMFSEDSSCKARLVTTQAFIVLAIVVLFPLLVLTIVRRFLATGPAGAAASRIPALVDVVIGLIAVLCLTIAWGVFANMHKGCICPFLEDEAGCTSCGLNYSFALAIIAWLAAGAATVFLFLGKNENAGYTDLSAPTLV</sequence>
<feature type="transmembrane region" description="Helical" evidence="1">
    <location>
        <begin position="113"/>
        <end position="136"/>
    </location>
</feature>
<keyword evidence="1" id="KW-1133">Transmembrane helix</keyword>
<accession>A0A0S4J8S8</accession>
<evidence type="ECO:0000313" key="2">
    <source>
        <dbReference type="EMBL" id="CUG86751.1"/>
    </source>
</evidence>